<dbReference type="SMART" id="SM00355">
    <property type="entry name" value="ZnF_C2H2"/>
    <property type="match status" value="3"/>
</dbReference>
<protein>
    <recommendedName>
        <fullName evidence="2">C2H2-type domain-containing protein</fullName>
    </recommendedName>
</protein>
<feature type="compositionally biased region" description="Polar residues" evidence="1">
    <location>
        <begin position="567"/>
        <end position="582"/>
    </location>
</feature>
<feature type="domain" description="C2H2-type" evidence="2">
    <location>
        <begin position="239"/>
        <end position="269"/>
    </location>
</feature>
<reference evidence="3 4" key="1">
    <citation type="submission" date="2024-09" db="EMBL/GenBank/DDBJ databases">
        <title>Rethinking Asexuality: The Enigmatic Case of Functional Sexual Genes in Lepraria (Stereocaulaceae).</title>
        <authorList>
            <person name="Doellman M."/>
            <person name="Sun Y."/>
            <person name="Barcenas-Pena A."/>
            <person name="Lumbsch H.T."/>
            <person name="Grewe F."/>
        </authorList>
    </citation>
    <scope>NUCLEOTIDE SEQUENCE [LARGE SCALE GENOMIC DNA]</scope>
    <source>
        <strain evidence="3 4">Mercado 3170</strain>
    </source>
</reference>
<dbReference type="InterPro" id="IPR013087">
    <property type="entry name" value="Znf_C2H2_type"/>
</dbReference>
<feature type="region of interest" description="Disordered" evidence="1">
    <location>
        <begin position="529"/>
        <end position="616"/>
    </location>
</feature>
<feature type="domain" description="C2H2-type" evidence="2">
    <location>
        <begin position="211"/>
        <end position="235"/>
    </location>
</feature>
<feature type="domain" description="C2H2-type" evidence="2">
    <location>
        <begin position="290"/>
        <end position="313"/>
    </location>
</feature>
<evidence type="ECO:0000313" key="3">
    <source>
        <dbReference type="EMBL" id="KAL2042578.1"/>
    </source>
</evidence>
<feature type="region of interest" description="Disordered" evidence="1">
    <location>
        <begin position="463"/>
        <end position="490"/>
    </location>
</feature>
<sequence length="643" mass="71839">MNFEISTPDSAHDSLVSLPCTAPATSPLCLQNHHHQPVGDNVELSTHRQSTYTLASPRQWEAISTLCKIDTFTVLAWLTGHKSSPVDPEWFQSRSLSSEQFAALSVLKGCPNSLIFAWLDCARRIDFQASDTYDSQRSAVASALSVSQGLPSACLNSESKSSAGSLSPSIPYAYSTTHSSCSQATSLADTSSDFLIDIGPQFSSTPNSHPHGCPLCNKDKIMRTCDGWKRHMKEHEAIYWCVYCTRFKNGKSKTYTRRVNLVKHLQDAHDISTGGPLADKWRKSIEKKYFSCGFCISIFTSMTEQLNHIDNEHFKHWQDIHHWNGDNVIRGLLLQPGVNDVWRSVFGNAYSTSQNIIWDPSVIKSLQLQLELSEDAPDALASAAVNKASWNLQNQVQADMAAFNDRADQQMQTSQDVTAPVHQRSLVPQYTLLEPGPAAICTVTEGQDMFDDEQHPGWHIPNWSHSHEPHGSRSYNAPSTPYQECDRDTDSPFQSGPINDWTLPQIEACSPWIDPLDAIDHGRISRQFNSASSVEQPPPPFPGPSDLALQPFTSVPVYPPGTHIHSTHSNDNSLLSSHTTPSAPVKVLPSSALLDVRPPSSQARKQRPRNKLREYYDAPDLDFEELERFMQEDERTRSVHRRR</sequence>
<comment type="caution">
    <text evidence="3">The sequence shown here is derived from an EMBL/GenBank/DDBJ whole genome shotgun (WGS) entry which is preliminary data.</text>
</comment>
<evidence type="ECO:0000313" key="4">
    <source>
        <dbReference type="Proteomes" id="UP001590950"/>
    </source>
</evidence>
<evidence type="ECO:0000259" key="2">
    <source>
        <dbReference type="SMART" id="SM00355"/>
    </source>
</evidence>
<name>A0ABR4AGR3_9LECA</name>
<proteinExistence type="predicted"/>
<gene>
    <name evidence="3" type="ORF">N7G274_004337</name>
</gene>
<organism evidence="3 4">
    <name type="scientific">Stereocaulon virgatum</name>
    <dbReference type="NCBI Taxonomy" id="373712"/>
    <lineage>
        <taxon>Eukaryota</taxon>
        <taxon>Fungi</taxon>
        <taxon>Dikarya</taxon>
        <taxon>Ascomycota</taxon>
        <taxon>Pezizomycotina</taxon>
        <taxon>Lecanoromycetes</taxon>
        <taxon>OSLEUM clade</taxon>
        <taxon>Lecanoromycetidae</taxon>
        <taxon>Lecanorales</taxon>
        <taxon>Lecanorineae</taxon>
        <taxon>Stereocaulaceae</taxon>
        <taxon>Stereocaulon</taxon>
    </lineage>
</organism>
<dbReference type="Proteomes" id="UP001590950">
    <property type="component" value="Unassembled WGS sequence"/>
</dbReference>
<accession>A0ABR4AGR3</accession>
<keyword evidence="4" id="KW-1185">Reference proteome</keyword>
<feature type="compositionally biased region" description="Polar residues" evidence="1">
    <location>
        <begin position="473"/>
        <end position="482"/>
    </location>
</feature>
<evidence type="ECO:0000256" key="1">
    <source>
        <dbReference type="SAM" id="MobiDB-lite"/>
    </source>
</evidence>
<dbReference type="EMBL" id="JBEFKJ010000013">
    <property type="protein sequence ID" value="KAL2042578.1"/>
    <property type="molecule type" value="Genomic_DNA"/>
</dbReference>